<proteinExistence type="predicted"/>
<comment type="subcellular location">
    <subcellularLocation>
        <location evidence="1">Cell junction</location>
        <location evidence="1">Gap junction</location>
    </subcellularLocation>
    <subcellularLocation>
        <location evidence="2">Cell membrane</location>
        <topology evidence="2">Multi-pass membrane protein</topology>
    </subcellularLocation>
</comment>
<evidence type="ECO:0000256" key="8">
    <source>
        <dbReference type="ARBA" id="ARBA00022989"/>
    </source>
</evidence>
<dbReference type="AlphaFoldDB" id="A0A8S4FZS9"/>
<dbReference type="GO" id="GO:0005921">
    <property type="term" value="C:gap junction"/>
    <property type="evidence" value="ECO:0007669"/>
    <property type="project" value="UniProtKB-SubCell"/>
</dbReference>
<keyword evidence="10" id="KW-0472">Membrane</keyword>
<evidence type="ECO:0000256" key="3">
    <source>
        <dbReference type="ARBA" id="ARBA00022448"/>
    </source>
</evidence>
<evidence type="ECO:0000256" key="1">
    <source>
        <dbReference type="ARBA" id="ARBA00004610"/>
    </source>
</evidence>
<evidence type="ECO:0000256" key="2">
    <source>
        <dbReference type="ARBA" id="ARBA00004651"/>
    </source>
</evidence>
<dbReference type="Pfam" id="PF00876">
    <property type="entry name" value="Innexin"/>
    <property type="match status" value="1"/>
</dbReference>
<evidence type="ECO:0000256" key="7">
    <source>
        <dbReference type="ARBA" id="ARBA00022949"/>
    </source>
</evidence>
<keyword evidence="6" id="KW-0303">Gap junction</keyword>
<reference evidence="12" key="1">
    <citation type="submission" date="2020-11" db="EMBL/GenBank/DDBJ databases">
        <authorList>
            <person name="Whiteford S."/>
        </authorList>
    </citation>
    <scope>NUCLEOTIDE SEQUENCE</scope>
</reference>
<keyword evidence="9" id="KW-0406">Ion transport</keyword>
<organism evidence="12 13">
    <name type="scientific">Plutella xylostella</name>
    <name type="common">Diamondback moth</name>
    <name type="synonym">Plutella maculipennis</name>
    <dbReference type="NCBI Taxonomy" id="51655"/>
    <lineage>
        <taxon>Eukaryota</taxon>
        <taxon>Metazoa</taxon>
        <taxon>Ecdysozoa</taxon>
        <taxon>Arthropoda</taxon>
        <taxon>Hexapoda</taxon>
        <taxon>Insecta</taxon>
        <taxon>Pterygota</taxon>
        <taxon>Neoptera</taxon>
        <taxon>Endopterygota</taxon>
        <taxon>Lepidoptera</taxon>
        <taxon>Glossata</taxon>
        <taxon>Ditrysia</taxon>
        <taxon>Yponomeutoidea</taxon>
        <taxon>Plutellidae</taxon>
        <taxon>Plutella</taxon>
    </lineage>
</organism>
<gene>
    <name evidence="12" type="ORF">PLXY2_LOCUS11994</name>
</gene>
<dbReference type="GO" id="GO:0005886">
    <property type="term" value="C:plasma membrane"/>
    <property type="evidence" value="ECO:0007669"/>
    <property type="project" value="UniProtKB-SubCell"/>
</dbReference>
<keyword evidence="3" id="KW-0813">Transport</keyword>
<evidence type="ECO:0000256" key="4">
    <source>
        <dbReference type="ARBA" id="ARBA00022475"/>
    </source>
</evidence>
<sequence>MSTRERRRRMSLSDISCGTPSATRCTRSATGAASCLCLVNIVLQLLMMDSFFGGEFFSYGVKVLGYSEVPQEQRMDPMIYVFPPRH</sequence>
<evidence type="ECO:0000256" key="6">
    <source>
        <dbReference type="ARBA" id="ARBA00022868"/>
    </source>
</evidence>
<keyword evidence="7" id="KW-0965">Cell junction</keyword>
<keyword evidence="4" id="KW-1003">Cell membrane</keyword>
<keyword evidence="13" id="KW-1185">Reference proteome</keyword>
<dbReference type="Proteomes" id="UP000653454">
    <property type="component" value="Unassembled WGS sequence"/>
</dbReference>
<evidence type="ECO:0000313" key="12">
    <source>
        <dbReference type="EMBL" id="CAG9133729.1"/>
    </source>
</evidence>
<evidence type="ECO:0000256" key="11">
    <source>
        <dbReference type="ARBA" id="ARBA00023303"/>
    </source>
</evidence>
<evidence type="ECO:0000313" key="13">
    <source>
        <dbReference type="Proteomes" id="UP000653454"/>
    </source>
</evidence>
<dbReference type="GO" id="GO:0034220">
    <property type="term" value="P:monoatomic ion transmembrane transport"/>
    <property type="evidence" value="ECO:0007669"/>
    <property type="project" value="UniProtKB-KW"/>
</dbReference>
<comment type="caution">
    <text evidence="12">The sequence shown here is derived from an EMBL/GenBank/DDBJ whole genome shotgun (WGS) entry which is preliminary data.</text>
</comment>
<dbReference type="InterPro" id="IPR000990">
    <property type="entry name" value="Innexin"/>
</dbReference>
<evidence type="ECO:0000256" key="9">
    <source>
        <dbReference type="ARBA" id="ARBA00023065"/>
    </source>
</evidence>
<keyword evidence="11" id="KW-0407">Ion channel</keyword>
<name>A0A8S4FZS9_PLUXY</name>
<keyword evidence="5" id="KW-0812">Transmembrane</keyword>
<protein>
    <submittedName>
        <fullName evidence="12">(diamondback moth) hypothetical protein</fullName>
    </submittedName>
</protein>
<evidence type="ECO:0000256" key="5">
    <source>
        <dbReference type="ARBA" id="ARBA00022692"/>
    </source>
</evidence>
<keyword evidence="8" id="KW-1133">Transmembrane helix</keyword>
<accession>A0A8S4FZS9</accession>
<dbReference type="EMBL" id="CAJHNJ030000066">
    <property type="protein sequence ID" value="CAG9133729.1"/>
    <property type="molecule type" value="Genomic_DNA"/>
</dbReference>
<evidence type="ECO:0000256" key="10">
    <source>
        <dbReference type="ARBA" id="ARBA00023136"/>
    </source>
</evidence>